<sequence>MPKLASLPNVKKVKFLEFTADKEVERQNIKNCLFLEKIMGISCYQNLSPIVPLKTKKANASVEGLQKAIELINKGRIEEAIRILKKLVSDKPKWVEAHRTLAVAFHKIGEIEAAIKEFEVVIELEPKNPENYFNLGMVYHSIEKNNLAISTLERAAQLETLGPKYKKHLSEIYYSRAFARYSSIEVSQESWREMISDLEKAIEFDPKNEDAHQLLAYIYDEIANEWRDQKDDTQARLYYELAGSEYLKVLELNPKSKVEFRLAKVCFNLGKYQLSHKYLSQYLKRSHDPEAQKLMQEIEVRLKEKK</sequence>
<organism evidence="4 5">
    <name type="scientific">candidate division WOR-1 bacterium DG_54_3</name>
    <dbReference type="NCBI Taxonomy" id="1703775"/>
    <lineage>
        <taxon>Bacteria</taxon>
        <taxon>Bacillati</taxon>
        <taxon>Saganbacteria</taxon>
    </lineage>
</organism>
<dbReference type="PROSITE" id="PS50005">
    <property type="entry name" value="TPR"/>
    <property type="match status" value="2"/>
</dbReference>
<dbReference type="InterPro" id="IPR050498">
    <property type="entry name" value="Ycf3"/>
</dbReference>
<dbReference type="SMART" id="SM00028">
    <property type="entry name" value="TPR"/>
    <property type="match status" value="4"/>
</dbReference>
<evidence type="ECO:0000256" key="3">
    <source>
        <dbReference type="PROSITE-ProRule" id="PRU00339"/>
    </source>
</evidence>
<dbReference type="Proteomes" id="UP000051861">
    <property type="component" value="Unassembled WGS sequence"/>
</dbReference>
<evidence type="ECO:0000256" key="2">
    <source>
        <dbReference type="ARBA" id="ARBA00022803"/>
    </source>
</evidence>
<comment type="caution">
    <text evidence="4">The sequence shown here is derived from an EMBL/GenBank/DDBJ whole genome shotgun (WGS) entry which is preliminary data.</text>
</comment>
<protein>
    <submittedName>
        <fullName evidence="4">Uncharacterized protein</fullName>
    </submittedName>
</protein>
<gene>
    <name evidence="4" type="ORF">AMJ44_12460</name>
</gene>
<dbReference type="PANTHER" id="PTHR44858:SF1">
    <property type="entry name" value="UDP-N-ACETYLGLUCOSAMINE--PEPTIDE N-ACETYLGLUCOSAMINYLTRANSFERASE SPINDLY-RELATED"/>
    <property type="match status" value="1"/>
</dbReference>
<keyword evidence="2 3" id="KW-0802">TPR repeat</keyword>
<dbReference type="AlphaFoldDB" id="A0A0S7XQ46"/>
<dbReference type="InterPro" id="IPR011990">
    <property type="entry name" value="TPR-like_helical_dom_sf"/>
</dbReference>
<keyword evidence="1" id="KW-0677">Repeat</keyword>
<proteinExistence type="predicted"/>
<evidence type="ECO:0000256" key="1">
    <source>
        <dbReference type="ARBA" id="ARBA00022737"/>
    </source>
</evidence>
<name>A0A0S7XQ46_UNCSA</name>
<dbReference type="PANTHER" id="PTHR44858">
    <property type="entry name" value="TETRATRICOPEPTIDE REPEAT PROTEIN 6"/>
    <property type="match status" value="1"/>
</dbReference>
<dbReference type="Gene3D" id="1.25.40.10">
    <property type="entry name" value="Tetratricopeptide repeat domain"/>
    <property type="match status" value="2"/>
</dbReference>
<dbReference type="SUPFAM" id="SSF48452">
    <property type="entry name" value="TPR-like"/>
    <property type="match status" value="1"/>
</dbReference>
<reference evidence="4 5" key="1">
    <citation type="journal article" date="2015" name="Microbiome">
        <title>Genomic resolution of linkages in carbon, nitrogen, and sulfur cycling among widespread estuary sediment bacteria.</title>
        <authorList>
            <person name="Baker B.J."/>
            <person name="Lazar C.S."/>
            <person name="Teske A.P."/>
            <person name="Dick G.J."/>
        </authorList>
    </citation>
    <scope>NUCLEOTIDE SEQUENCE [LARGE SCALE GENOMIC DNA]</scope>
    <source>
        <strain evidence="4">DG_54_3</strain>
    </source>
</reference>
<feature type="repeat" description="TPR" evidence="3">
    <location>
        <begin position="129"/>
        <end position="162"/>
    </location>
</feature>
<evidence type="ECO:0000313" key="5">
    <source>
        <dbReference type="Proteomes" id="UP000051861"/>
    </source>
</evidence>
<accession>A0A0S7XQ46</accession>
<evidence type="ECO:0000313" key="4">
    <source>
        <dbReference type="EMBL" id="KPJ64626.1"/>
    </source>
</evidence>
<dbReference type="Pfam" id="PF13414">
    <property type="entry name" value="TPR_11"/>
    <property type="match status" value="1"/>
</dbReference>
<dbReference type="InterPro" id="IPR019734">
    <property type="entry name" value="TPR_rpt"/>
</dbReference>
<dbReference type="EMBL" id="LIZX01000171">
    <property type="protein sequence ID" value="KPJ64626.1"/>
    <property type="molecule type" value="Genomic_DNA"/>
</dbReference>
<feature type="repeat" description="TPR" evidence="3">
    <location>
        <begin position="95"/>
        <end position="128"/>
    </location>
</feature>